<protein>
    <submittedName>
        <fullName evidence="2">Uncharacterized protein</fullName>
    </submittedName>
</protein>
<dbReference type="GO" id="GO:0016071">
    <property type="term" value="P:mRNA metabolic process"/>
    <property type="evidence" value="ECO:0007669"/>
    <property type="project" value="UniProtKB-ARBA"/>
</dbReference>
<sequence>MPSEPPTIVIAQRPPSAGALRPEPAKPRQHGRAKSVASILDVAPGDDWEMPPSTTRPSLGLLTWQQRQKPKTTEPASLATPSSNLSKKFAAAETTLSPLLRSSSLRVRAGRGVRSTLARTPSAGTVLGSSSLFGLDQVVTSPAVLFGGTTSQSTSTNAVMDGSFSVPPSPTPAQKVSVVATKPVNITEDSSLTWQQAILRSSPPKNVLAPLPCEKLNSSNIEPKQPKKILANPVAFTTPTKSGTIGSSRSRGSLNKMAAALDDLVRSGKSKNMMTTKRRNSMSSTTVPTNSQQLSNSPECEPKILNKPENILTESKREERSGSLPNSATSKKLNYKLIHRASTPLPSTFDHDSKSLLLHHDLHAMYAGPQFHNSPAPTTLPAPKFSFGS</sequence>
<feature type="compositionally biased region" description="Polar residues" evidence="1">
    <location>
        <begin position="270"/>
        <end position="298"/>
    </location>
</feature>
<dbReference type="EMBL" id="MU167350">
    <property type="protein sequence ID" value="KAG0142380.1"/>
    <property type="molecule type" value="Genomic_DNA"/>
</dbReference>
<proteinExistence type="predicted"/>
<dbReference type="AlphaFoldDB" id="A0A9P6N9C3"/>
<accession>A0A9P6N9C3</accession>
<dbReference type="Pfam" id="PF15365">
    <property type="entry name" value="PNRC"/>
    <property type="match status" value="1"/>
</dbReference>
<feature type="region of interest" description="Disordered" evidence="1">
    <location>
        <begin position="1"/>
        <end position="84"/>
    </location>
</feature>
<dbReference type="OrthoDB" id="2507851at2759"/>
<gene>
    <name evidence="2" type="ORF">CROQUDRAFT_237668</name>
</gene>
<feature type="region of interest" description="Disordered" evidence="1">
    <location>
        <begin position="267"/>
        <end position="305"/>
    </location>
</feature>
<feature type="compositionally biased region" description="Polar residues" evidence="1">
    <location>
        <begin position="52"/>
        <end position="67"/>
    </location>
</feature>
<feature type="region of interest" description="Disordered" evidence="1">
    <location>
        <begin position="370"/>
        <end position="389"/>
    </location>
</feature>
<comment type="caution">
    <text evidence="2">The sequence shown here is derived from an EMBL/GenBank/DDBJ whole genome shotgun (WGS) entry which is preliminary data.</text>
</comment>
<evidence type="ECO:0000256" key="1">
    <source>
        <dbReference type="SAM" id="MobiDB-lite"/>
    </source>
</evidence>
<organism evidence="2 3">
    <name type="scientific">Cronartium quercuum f. sp. fusiforme G11</name>
    <dbReference type="NCBI Taxonomy" id="708437"/>
    <lineage>
        <taxon>Eukaryota</taxon>
        <taxon>Fungi</taxon>
        <taxon>Dikarya</taxon>
        <taxon>Basidiomycota</taxon>
        <taxon>Pucciniomycotina</taxon>
        <taxon>Pucciniomycetes</taxon>
        <taxon>Pucciniales</taxon>
        <taxon>Coleosporiaceae</taxon>
        <taxon>Cronartium</taxon>
    </lineage>
</organism>
<evidence type="ECO:0000313" key="2">
    <source>
        <dbReference type="EMBL" id="KAG0142380.1"/>
    </source>
</evidence>
<name>A0A9P6N9C3_9BASI</name>
<keyword evidence="3" id="KW-1185">Reference proteome</keyword>
<dbReference type="InterPro" id="IPR028322">
    <property type="entry name" value="PNRC-like_rgn"/>
</dbReference>
<evidence type="ECO:0000313" key="3">
    <source>
        <dbReference type="Proteomes" id="UP000886653"/>
    </source>
</evidence>
<reference evidence="2" key="1">
    <citation type="submission" date="2013-11" db="EMBL/GenBank/DDBJ databases">
        <title>Genome sequence of the fusiform rust pathogen reveals effectors for host alternation and coevolution with pine.</title>
        <authorList>
            <consortium name="DOE Joint Genome Institute"/>
            <person name="Smith K."/>
            <person name="Pendleton A."/>
            <person name="Kubisiak T."/>
            <person name="Anderson C."/>
            <person name="Salamov A."/>
            <person name="Aerts A."/>
            <person name="Riley R."/>
            <person name="Clum A."/>
            <person name="Lindquist E."/>
            <person name="Ence D."/>
            <person name="Campbell M."/>
            <person name="Kronenberg Z."/>
            <person name="Feau N."/>
            <person name="Dhillon B."/>
            <person name="Hamelin R."/>
            <person name="Burleigh J."/>
            <person name="Smith J."/>
            <person name="Yandell M."/>
            <person name="Nelson C."/>
            <person name="Grigoriev I."/>
            <person name="Davis J."/>
        </authorList>
    </citation>
    <scope>NUCLEOTIDE SEQUENCE</scope>
    <source>
        <strain evidence="2">G11</strain>
    </source>
</reference>
<dbReference type="Proteomes" id="UP000886653">
    <property type="component" value="Unassembled WGS sequence"/>
</dbReference>